<keyword evidence="3" id="KW-0520">NAD</keyword>
<proteinExistence type="predicted"/>
<feature type="compositionally biased region" description="Basic and acidic residues" evidence="4">
    <location>
        <begin position="345"/>
        <end position="385"/>
    </location>
</feature>
<keyword evidence="6" id="KW-1185">Reference proteome</keyword>
<dbReference type="Gene3D" id="3.40.718.10">
    <property type="entry name" value="Isopropylmalate Dehydrogenase"/>
    <property type="match status" value="1"/>
</dbReference>
<name>A0A938WMT9_9BACT</name>
<dbReference type="PANTHER" id="PTHR30004:SF6">
    <property type="entry name" value="D-THREONATE 4-PHOSPHATE DEHYDROGENASE"/>
    <property type="match status" value="1"/>
</dbReference>
<evidence type="ECO:0000256" key="2">
    <source>
        <dbReference type="ARBA" id="ARBA00023002"/>
    </source>
</evidence>
<feature type="region of interest" description="Disordered" evidence="4">
    <location>
        <begin position="338"/>
        <end position="391"/>
    </location>
</feature>
<gene>
    <name evidence="5" type="primary">pdxA</name>
    <name evidence="5" type="ORF">H6B30_08170</name>
</gene>
<dbReference type="Pfam" id="PF04166">
    <property type="entry name" value="PdxA"/>
    <property type="match status" value="1"/>
</dbReference>
<dbReference type="EC" id="1.1.1.262" evidence="5"/>
<accession>A0A938WMT9</accession>
<comment type="caution">
    <text evidence="5">The sequence shown here is derived from an EMBL/GenBank/DDBJ whole genome shotgun (WGS) entry which is preliminary data.</text>
</comment>
<protein>
    <submittedName>
        <fullName evidence="5">4-hydroxythreonine-4-phosphate dehydrogenase PdxA</fullName>
        <ecNumber evidence="5">1.1.1.262</ecNumber>
    </submittedName>
</protein>
<dbReference type="SUPFAM" id="SSF53659">
    <property type="entry name" value="Isocitrate/Isopropylmalate dehydrogenase-like"/>
    <property type="match status" value="1"/>
</dbReference>
<dbReference type="GO" id="GO:0050570">
    <property type="term" value="F:4-hydroxythreonine-4-phosphate dehydrogenase activity"/>
    <property type="evidence" value="ECO:0007669"/>
    <property type="project" value="UniProtKB-EC"/>
</dbReference>
<evidence type="ECO:0000256" key="3">
    <source>
        <dbReference type="ARBA" id="ARBA00023027"/>
    </source>
</evidence>
<dbReference type="PANTHER" id="PTHR30004">
    <property type="entry name" value="4-HYDROXYTHREONINE-4-PHOSPHATE DEHYDROGENASE"/>
    <property type="match status" value="1"/>
</dbReference>
<dbReference type="RefSeq" id="WP_205109445.1">
    <property type="nucleotide sequence ID" value="NZ_JACJJL010000011.1"/>
</dbReference>
<sequence>MDNKLIRVAITHGDTNGIGYEVILKTFEDPAMFEICTPIIYGSPKVAAYYRKMLNLQTNFSIINRAEDARDGRLNLLTTFEEEVKIEVGKPSKEAGEAALKALDRAMTDYRADLYDVLVTAPINKKNIQSKLFKFCGHTEYIEDCVGEGNKALMILMNGGMRVALVTTHLPIKEVAESITKEAIVEKTRIFFNSLKRDFRISNPRIAVLALNPHAGDGGLIGTEEQETIIPAIQELEESGIQAFGPYPADGFFGSGAYSRFDGIMAMYHDQGLAPFKALAVEEGVNYTAGLPIVRTSPDHGTAYDIAGKGVADTNSFRQAIYTAIDIYRNRKSYDEPMANPLPKLYHEKRDESEKTRFAIPKQKEPAKHEERQPKHESKPQRQEDEQPEAE</sequence>
<keyword evidence="1" id="KW-0479">Metal-binding</keyword>
<reference evidence="5 6" key="1">
    <citation type="journal article" date="2021" name="Sci. Rep.">
        <title>The distribution of antibiotic resistance genes in chicken gut microbiota commensals.</title>
        <authorList>
            <person name="Juricova H."/>
            <person name="Matiasovicova J."/>
            <person name="Kubasova T."/>
            <person name="Cejkova D."/>
            <person name="Rychlik I."/>
        </authorList>
    </citation>
    <scope>NUCLEOTIDE SEQUENCE [LARGE SCALE GENOMIC DNA]</scope>
    <source>
        <strain evidence="5 6">An819</strain>
    </source>
</reference>
<keyword evidence="2 5" id="KW-0560">Oxidoreductase</keyword>
<dbReference type="EMBL" id="JACJJL010000011">
    <property type="protein sequence ID" value="MBM6661723.1"/>
    <property type="molecule type" value="Genomic_DNA"/>
</dbReference>
<dbReference type="InterPro" id="IPR005255">
    <property type="entry name" value="PdxA_fam"/>
</dbReference>
<organism evidence="5 6">
    <name type="scientific">Marseilla massiliensis</name>
    <dbReference type="NCBI Taxonomy" id="1841864"/>
    <lineage>
        <taxon>Bacteria</taxon>
        <taxon>Pseudomonadati</taxon>
        <taxon>Bacteroidota</taxon>
        <taxon>Bacteroidia</taxon>
        <taxon>Bacteroidales</taxon>
        <taxon>Prevotellaceae</taxon>
        <taxon>Marseilla</taxon>
    </lineage>
</organism>
<dbReference type="GO" id="GO:0051287">
    <property type="term" value="F:NAD binding"/>
    <property type="evidence" value="ECO:0007669"/>
    <property type="project" value="InterPro"/>
</dbReference>
<dbReference type="Proteomes" id="UP000764045">
    <property type="component" value="Unassembled WGS sequence"/>
</dbReference>
<dbReference type="AlphaFoldDB" id="A0A938WMT9"/>
<dbReference type="NCBIfam" id="TIGR00557">
    <property type="entry name" value="pdxA"/>
    <property type="match status" value="1"/>
</dbReference>
<dbReference type="GO" id="GO:0046872">
    <property type="term" value="F:metal ion binding"/>
    <property type="evidence" value="ECO:0007669"/>
    <property type="project" value="UniProtKB-KW"/>
</dbReference>
<evidence type="ECO:0000313" key="6">
    <source>
        <dbReference type="Proteomes" id="UP000764045"/>
    </source>
</evidence>
<evidence type="ECO:0000313" key="5">
    <source>
        <dbReference type="EMBL" id="MBM6661723.1"/>
    </source>
</evidence>
<evidence type="ECO:0000256" key="4">
    <source>
        <dbReference type="SAM" id="MobiDB-lite"/>
    </source>
</evidence>
<evidence type="ECO:0000256" key="1">
    <source>
        <dbReference type="ARBA" id="ARBA00022723"/>
    </source>
</evidence>